<dbReference type="STRING" id="1121919.SAMN02745975_02421"/>
<dbReference type="InterPro" id="IPR032531">
    <property type="entry name" value="DUF4956"/>
</dbReference>
<dbReference type="RefSeq" id="WP_110941537.1">
    <property type="nucleotide sequence ID" value="NZ_FQZV01000031.1"/>
</dbReference>
<feature type="transmembrane region" description="Helical" evidence="1">
    <location>
        <begin position="20"/>
        <end position="39"/>
    </location>
</feature>
<keyword evidence="1" id="KW-1133">Transmembrane helix</keyword>
<keyword evidence="1" id="KW-0812">Transmembrane</keyword>
<dbReference type="Proteomes" id="UP000184536">
    <property type="component" value="Unassembled WGS sequence"/>
</dbReference>
<accession>A0A1M6KK66</accession>
<keyword evidence="3" id="KW-1185">Reference proteome</keyword>
<feature type="transmembrane region" description="Helical" evidence="1">
    <location>
        <begin position="51"/>
        <end position="70"/>
    </location>
</feature>
<gene>
    <name evidence="2" type="ORF">SAMN02745975_02421</name>
</gene>
<dbReference type="Pfam" id="PF16316">
    <property type="entry name" value="DUF4956"/>
    <property type="match status" value="1"/>
</dbReference>
<dbReference type="OrthoDB" id="9803265at2"/>
<sequence>MLEALFDIASAGTSISLANAMLTIVVSFVLGGIISSTYMKTCRKGSCSQNFALALVLVPSVIAIIILLIGSNVARAFSLAGAFSIIRFRSAPGDPKDIAYVLFSMAAGLACGVGFYGYAVLFTLVLCSLMLTLHLLNFGAKMSSQKLLKIIIPEDLDFEGAFDEVFEVYTTNYMLRKVRTTDLGSLYELNYVVEMD</sequence>
<name>A0A1M6KK66_9FIRM</name>
<evidence type="ECO:0000256" key="1">
    <source>
        <dbReference type="SAM" id="Phobius"/>
    </source>
</evidence>
<proteinExistence type="predicted"/>
<organism evidence="2 3">
    <name type="scientific">Geosporobacter subterraneus DSM 17957</name>
    <dbReference type="NCBI Taxonomy" id="1121919"/>
    <lineage>
        <taxon>Bacteria</taxon>
        <taxon>Bacillati</taxon>
        <taxon>Bacillota</taxon>
        <taxon>Clostridia</taxon>
        <taxon>Peptostreptococcales</taxon>
        <taxon>Thermotaleaceae</taxon>
        <taxon>Geosporobacter</taxon>
    </lineage>
</organism>
<dbReference type="EMBL" id="FQZV01000031">
    <property type="protein sequence ID" value="SHJ59240.1"/>
    <property type="molecule type" value="Genomic_DNA"/>
</dbReference>
<evidence type="ECO:0000313" key="2">
    <source>
        <dbReference type="EMBL" id="SHJ59240.1"/>
    </source>
</evidence>
<dbReference type="AlphaFoldDB" id="A0A1M6KK66"/>
<evidence type="ECO:0000313" key="3">
    <source>
        <dbReference type="Proteomes" id="UP000184536"/>
    </source>
</evidence>
<feature type="transmembrane region" description="Helical" evidence="1">
    <location>
        <begin position="115"/>
        <end position="136"/>
    </location>
</feature>
<protein>
    <recommendedName>
        <fullName evidence="4">DUF4956 domain-containing protein</fullName>
    </recommendedName>
</protein>
<reference evidence="3" key="1">
    <citation type="submission" date="2016-11" db="EMBL/GenBank/DDBJ databases">
        <authorList>
            <person name="Varghese N."/>
            <person name="Submissions S."/>
        </authorList>
    </citation>
    <scope>NUCLEOTIDE SEQUENCE [LARGE SCALE GENOMIC DNA]</scope>
    <source>
        <strain evidence="3">DSM 17957</strain>
    </source>
</reference>
<evidence type="ECO:0008006" key="4">
    <source>
        <dbReference type="Google" id="ProtNLM"/>
    </source>
</evidence>
<keyword evidence="1" id="KW-0472">Membrane</keyword>